<keyword evidence="1" id="KW-0472">Membrane</keyword>
<comment type="caution">
    <text evidence="2">The sequence shown here is derived from an EMBL/GenBank/DDBJ whole genome shotgun (WGS) entry which is preliminary data.</text>
</comment>
<keyword evidence="1" id="KW-0812">Transmembrane</keyword>
<dbReference type="Proteomes" id="UP001229081">
    <property type="component" value="Unassembled WGS sequence"/>
</dbReference>
<accession>A0AAJ1W0K5</accession>
<gene>
    <name evidence="2" type="ORF">QXL92_02555</name>
</gene>
<reference evidence="2" key="1">
    <citation type="submission" date="2023-06" db="EMBL/GenBank/DDBJ databases">
        <title>Identification of two novel mycobacterium reveal diversities and complexities of Mycobacterium gordonae clade.</title>
        <authorList>
            <person name="Matsumoto Y."/>
            <person name="Nakamura S."/>
            <person name="Motooka D."/>
            <person name="Fukushima K."/>
        </authorList>
    </citation>
    <scope>NUCLEOTIDE SEQUENCE</scope>
    <source>
        <strain evidence="2">TY812</strain>
    </source>
</reference>
<proteinExistence type="predicted"/>
<dbReference type="RefSeq" id="WP_306254540.1">
    <property type="nucleotide sequence ID" value="NZ_JAUFSA010000001.1"/>
</dbReference>
<dbReference type="AlphaFoldDB" id="A0AAJ1W0K5"/>
<sequence length="842" mass="88108">MGAGGKEVGRISIRVVPELDGFRRKIVEVCEAVEKSVKVKIEVVPDLDGFREKVKAATEGFGDVEVGVDLDAAGAKAKMDALMAELRAKARDVNVDVDVDSGGAMARGAAGAAGGFTQMSQGLWIAAAVAAFAAPALALLSGALVTLPTLITATLVPIGAMALGLDGIKKAAEAAGLLGEGKKGKTTLGEQLKELQGSVSKAFQTGLTPVFATLTTMLPMLNAQLPKVATAMSQVAESFVNVITSGPGMSRIQDTIGNIAKAISAAAPGFANFADGFTLLIAKVSEKLPNMSTIFNKWGESFSGWVKKITREDWTGKSPLDRALHSFKETLQEILNLVGDLATNGFKFLSDPEFGKKMKEFVSDIKTLVTDVLPGLSKFFMDLTNAITGITNVIDKVNNWKPPGWLGSEKPTSAKPSEGVMPKMLPEGPENIKNALKALNLPLLIGSLIPWGTMWDGMVNAAQTAWARVKLLASTAWTEIKAALSQTGITGLWDTLVSSAQTAWGTVTAFVSTAVANLTAIGNSLSFEGIWNSLTTSASQAWSIVTSIIDAAISNFVAIVNNGVQQALSFFQALPGQIAGALAGAGGALAAAGQALMDGLLSGIKAGLAKVLAFASSIAGQIAAVKGPLPKDRTTLTPAGHALMEGLQDGIEGGLQGVLDRARLIAQQISEAIKSGGPIDASGLKRSLDEIDLERKQLKVDADQTTDPAKKAAIRDQLKQLQTVRDQLALQSEQLGFSKKYGDNQNDITSQFGQQASKMVDMAKGFATANLSQFQNDIGISGQGAVSQIADQGLSWATGMLSKFLSGAFNGGGTTINVGSVDEAIAFKRNQDNREALQYTRR</sequence>
<dbReference type="EMBL" id="JAUFSA010000001">
    <property type="protein sequence ID" value="MDP7733638.1"/>
    <property type="molecule type" value="Genomic_DNA"/>
</dbReference>
<organism evidence="2 3">
    <name type="scientific">Mycobacterium paragordonae</name>
    <dbReference type="NCBI Taxonomy" id="1389713"/>
    <lineage>
        <taxon>Bacteria</taxon>
        <taxon>Bacillati</taxon>
        <taxon>Actinomycetota</taxon>
        <taxon>Actinomycetes</taxon>
        <taxon>Mycobacteriales</taxon>
        <taxon>Mycobacteriaceae</taxon>
        <taxon>Mycobacterium</taxon>
    </lineage>
</organism>
<feature type="transmembrane region" description="Helical" evidence="1">
    <location>
        <begin position="123"/>
        <end position="147"/>
    </location>
</feature>
<evidence type="ECO:0000256" key="1">
    <source>
        <dbReference type="SAM" id="Phobius"/>
    </source>
</evidence>
<evidence type="ECO:0000313" key="3">
    <source>
        <dbReference type="Proteomes" id="UP001229081"/>
    </source>
</evidence>
<name>A0AAJ1W0K5_9MYCO</name>
<keyword evidence="1" id="KW-1133">Transmembrane helix</keyword>
<protein>
    <recommendedName>
        <fullName evidence="4">Tape measure protein</fullName>
    </recommendedName>
</protein>
<evidence type="ECO:0000313" key="2">
    <source>
        <dbReference type="EMBL" id="MDP7733638.1"/>
    </source>
</evidence>
<evidence type="ECO:0008006" key="4">
    <source>
        <dbReference type="Google" id="ProtNLM"/>
    </source>
</evidence>